<keyword evidence="3" id="KW-1185">Reference proteome</keyword>
<gene>
    <name evidence="2" type="ORF">R3P38DRAFT_3366090</name>
</gene>
<feature type="region of interest" description="Disordered" evidence="1">
    <location>
        <begin position="1"/>
        <end position="29"/>
    </location>
</feature>
<dbReference type="AlphaFoldDB" id="A0AAW0AEE7"/>
<evidence type="ECO:0000313" key="2">
    <source>
        <dbReference type="EMBL" id="KAK7007340.1"/>
    </source>
</evidence>
<evidence type="ECO:0000313" key="3">
    <source>
        <dbReference type="Proteomes" id="UP001362999"/>
    </source>
</evidence>
<protein>
    <submittedName>
        <fullName evidence="2">Uncharacterized protein</fullName>
    </submittedName>
</protein>
<dbReference type="Proteomes" id="UP001362999">
    <property type="component" value="Unassembled WGS sequence"/>
</dbReference>
<feature type="region of interest" description="Disordered" evidence="1">
    <location>
        <begin position="124"/>
        <end position="147"/>
    </location>
</feature>
<dbReference type="EMBL" id="JAWWNJ010000071">
    <property type="protein sequence ID" value="KAK7007340.1"/>
    <property type="molecule type" value="Genomic_DNA"/>
</dbReference>
<organism evidence="2 3">
    <name type="scientific">Favolaschia claudopus</name>
    <dbReference type="NCBI Taxonomy" id="2862362"/>
    <lineage>
        <taxon>Eukaryota</taxon>
        <taxon>Fungi</taxon>
        <taxon>Dikarya</taxon>
        <taxon>Basidiomycota</taxon>
        <taxon>Agaricomycotina</taxon>
        <taxon>Agaricomycetes</taxon>
        <taxon>Agaricomycetidae</taxon>
        <taxon>Agaricales</taxon>
        <taxon>Marasmiineae</taxon>
        <taxon>Mycenaceae</taxon>
        <taxon>Favolaschia</taxon>
    </lineage>
</organism>
<reference evidence="2 3" key="1">
    <citation type="journal article" date="2024" name="J Genomics">
        <title>Draft genome sequencing and assembly of Favolaschia claudopus CIRM-BRFM 2984 isolated from oak limbs.</title>
        <authorList>
            <person name="Navarro D."/>
            <person name="Drula E."/>
            <person name="Chaduli D."/>
            <person name="Cazenave R."/>
            <person name="Ahrendt S."/>
            <person name="Wang J."/>
            <person name="Lipzen A."/>
            <person name="Daum C."/>
            <person name="Barry K."/>
            <person name="Grigoriev I.V."/>
            <person name="Favel A."/>
            <person name="Rosso M.N."/>
            <person name="Martin F."/>
        </authorList>
    </citation>
    <scope>NUCLEOTIDE SEQUENCE [LARGE SCALE GENOMIC DNA]</scope>
    <source>
        <strain evidence="2 3">CIRM-BRFM 2984</strain>
    </source>
</reference>
<accession>A0AAW0AEE7</accession>
<comment type="caution">
    <text evidence="2">The sequence shown here is derived from an EMBL/GenBank/DDBJ whole genome shotgun (WGS) entry which is preliminary data.</text>
</comment>
<feature type="region of interest" description="Disordered" evidence="1">
    <location>
        <begin position="78"/>
        <end position="111"/>
    </location>
</feature>
<name>A0AAW0AEE7_9AGAR</name>
<evidence type="ECO:0000256" key="1">
    <source>
        <dbReference type="SAM" id="MobiDB-lite"/>
    </source>
</evidence>
<proteinExistence type="predicted"/>
<sequence>MTRRDKRVDAGHENLKIKRDGRDGARGGGRECAVVDVKVGGKKLMDAVLGIAGQWMRRGQPAAREPSIQRLCPHADRRVEAARGSAGGGQRRREAGGGDVDGLGGSQIDRSRGQIYKRAADTFRDWDDGGRRRPSIADELSDEGNENERTDALCMNEQRGLEGIEIDEGIERLAPVENLPAIDGAMRRSEGRQTPRWYPVLDTNAEHHVCFRSTIQKSSAEEVECIVDHEEYERSRSPSAAARSVGSSKHLPPIVLLGPMAQTWRVLKTSRSLHKPLPRLTGRRRNLDHVLVRATPRWVLEAPAAPAWATWNGYRLLVTA</sequence>